<organism evidence="4 5">
    <name type="scientific">Streptomyces humicola</name>
    <dbReference type="NCBI Taxonomy" id="2953240"/>
    <lineage>
        <taxon>Bacteria</taxon>
        <taxon>Bacillati</taxon>
        <taxon>Actinomycetota</taxon>
        <taxon>Actinomycetes</taxon>
        <taxon>Kitasatosporales</taxon>
        <taxon>Streptomycetaceae</taxon>
        <taxon>Streptomyces</taxon>
    </lineage>
</organism>
<evidence type="ECO:0000313" key="4">
    <source>
        <dbReference type="EMBL" id="MCQ4085017.1"/>
    </source>
</evidence>
<gene>
    <name evidence="4" type="ORF">NGB36_31770</name>
</gene>
<dbReference type="Pfam" id="PF10432">
    <property type="entry name" value="bact-PGI_C"/>
    <property type="match status" value="1"/>
</dbReference>
<keyword evidence="2 4" id="KW-0413">Isomerase</keyword>
<accession>A0ABT1Q514</accession>
<sequence>MLDESLLDNPDALARTDTGGLLLGVAAAGARVRTAARHAAEAGVADLKPDGRPRSVIVAAPGLMADGIADLLGALAACPVLPLPPSGPAPDAQALRWMLPGWAGPLDLLLLATYDGSEPGLTGLVEQAYRHGCTVAAVAPAKAPLAEALQQVHGLAVPFAQPPFTEAAAPAASAAPRPPHPADPGAFWALFTPLLALTDRIGLVNAPPSAVEAIASRLDTAAERFGPATETYRNPAKTLAAELGESLPLLWSEGAVTGAAARRFVRALTSLSGRPALAAVLPGALDEHSALLSSPLTPASGDLHDFFRDRVEEEPETLRLRIVLLREQDGAPATAVQEAADSHETPLSEIEAPAGPPAEALAELMALTDFTAVYLALSPADDT</sequence>
<keyword evidence="5" id="KW-1185">Reference proteome</keyword>
<reference evidence="4" key="1">
    <citation type="submission" date="2022-06" db="EMBL/GenBank/DDBJ databases">
        <title>Draft genome sequence of Streptomyces sp. RB6PN25 isolated from peat swamp forest in Thailand.</title>
        <authorList>
            <person name="Duangmal K."/>
            <person name="Klaysubun C."/>
        </authorList>
    </citation>
    <scope>NUCLEOTIDE SEQUENCE</scope>
    <source>
        <strain evidence="4">RB6PN25</strain>
    </source>
</reference>
<protein>
    <submittedName>
        <fullName evidence="4">Mannose-6-phosphate isomerase</fullName>
    </submittedName>
</protein>
<dbReference type="Gene3D" id="3.40.50.10490">
    <property type="entry name" value="Glucose-6-phosphate isomerase like protein, domain 1"/>
    <property type="match status" value="1"/>
</dbReference>
<comment type="caution">
    <text evidence="4">The sequence shown here is derived from an EMBL/GenBank/DDBJ whole genome shotgun (WGS) entry which is preliminary data.</text>
</comment>
<proteinExistence type="inferred from homology"/>
<evidence type="ECO:0000256" key="2">
    <source>
        <dbReference type="ARBA" id="ARBA00023235"/>
    </source>
</evidence>
<dbReference type="Proteomes" id="UP001057702">
    <property type="component" value="Unassembled WGS sequence"/>
</dbReference>
<comment type="similarity">
    <text evidence="1">Belongs to the PGI/PMI family.</text>
</comment>
<dbReference type="InterPro" id="IPR019490">
    <property type="entry name" value="Glu6P/Mann6P_isomerase_C"/>
</dbReference>
<dbReference type="RefSeq" id="WP_255924108.1">
    <property type="nucleotide sequence ID" value="NZ_JANFNG010000049.1"/>
</dbReference>
<dbReference type="GO" id="GO:0016853">
    <property type="term" value="F:isomerase activity"/>
    <property type="evidence" value="ECO:0007669"/>
    <property type="project" value="UniProtKB-KW"/>
</dbReference>
<dbReference type="InterPro" id="IPR046348">
    <property type="entry name" value="SIS_dom_sf"/>
</dbReference>
<evidence type="ECO:0000256" key="1">
    <source>
        <dbReference type="ARBA" id="ARBA00010523"/>
    </source>
</evidence>
<evidence type="ECO:0000313" key="5">
    <source>
        <dbReference type="Proteomes" id="UP001057702"/>
    </source>
</evidence>
<feature type="domain" description="Bifunctional glucose-6-phosphate/mannose-6-phosphate isomerase C-terminal" evidence="3">
    <location>
        <begin position="234"/>
        <end position="377"/>
    </location>
</feature>
<evidence type="ECO:0000259" key="3">
    <source>
        <dbReference type="Pfam" id="PF10432"/>
    </source>
</evidence>
<name>A0ABT1Q514_9ACTN</name>
<dbReference type="EMBL" id="JANFNG010000049">
    <property type="protein sequence ID" value="MCQ4085017.1"/>
    <property type="molecule type" value="Genomic_DNA"/>
</dbReference>
<dbReference type="SUPFAM" id="SSF53697">
    <property type="entry name" value="SIS domain"/>
    <property type="match status" value="1"/>
</dbReference>